<sequence>MMPPSSDVEMEEVGSPLISRGAPCGPRAAFSFARNMLVPSSFSSTATSAPSGVTARRPQFSGPLSRTRASTPVTSLAADLDSGLLLSLSTKRGARRVWTGYARPWFAVTVVL</sequence>
<dbReference type="EMBL" id="GG745344">
    <property type="protein sequence ID" value="KNE64368.1"/>
    <property type="molecule type" value="Genomic_DNA"/>
</dbReference>
<feature type="region of interest" description="Disordered" evidence="1">
    <location>
        <begin position="42"/>
        <end position="68"/>
    </location>
</feature>
<reference evidence="2 3" key="1">
    <citation type="submission" date="2009-11" db="EMBL/GenBank/DDBJ databases">
        <title>Annotation of Allomyces macrogynus ATCC 38327.</title>
        <authorList>
            <consortium name="The Broad Institute Genome Sequencing Platform"/>
            <person name="Russ C."/>
            <person name="Cuomo C."/>
            <person name="Burger G."/>
            <person name="Gray M.W."/>
            <person name="Holland P.W.H."/>
            <person name="King N."/>
            <person name="Lang F.B.F."/>
            <person name="Roger A.J."/>
            <person name="Ruiz-Trillo I."/>
            <person name="Young S.K."/>
            <person name="Zeng Q."/>
            <person name="Gargeya S."/>
            <person name="Fitzgerald M."/>
            <person name="Haas B."/>
            <person name="Abouelleil A."/>
            <person name="Alvarado L."/>
            <person name="Arachchi H.M."/>
            <person name="Berlin A."/>
            <person name="Chapman S.B."/>
            <person name="Gearin G."/>
            <person name="Goldberg J."/>
            <person name="Griggs A."/>
            <person name="Gujja S."/>
            <person name="Hansen M."/>
            <person name="Heiman D."/>
            <person name="Howarth C."/>
            <person name="Larimer J."/>
            <person name="Lui A."/>
            <person name="MacDonald P.J.P."/>
            <person name="McCowen C."/>
            <person name="Montmayeur A."/>
            <person name="Murphy C."/>
            <person name="Neiman D."/>
            <person name="Pearson M."/>
            <person name="Priest M."/>
            <person name="Roberts A."/>
            <person name="Saif S."/>
            <person name="Shea T."/>
            <person name="Sisk P."/>
            <person name="Stolte C."/>
            <person name="Sykes S."/>
            <person name="Wortman J."/>
            <person name="Nusbaum C."/>
            <person name="Birren B."/>
        </authorList>
    </citation>
    <scope>NUCLEOTIDE SEQUENCE [LARGE SCALE GENOMIC DNA]</scope>
    <source>
        <strain evidence="2 3">ATCC 38327</strain>
    </source>
</reference>
<evidence type="ECO:0000313" key="2">
    <source>
        <dbReference type="EMBL" id="KNE64368.1"/>
    </source>
</evidence>
<name>A0A0L0SPD9_ALLM3</name>
<feature type="compositionally biased region" description="Low complexity" evidence="1">
    <location>
        <begin position="42"/>
        <end position="51"/>
    </location>
</feature>
<protein>
    <submittedName>
        <fullName evidence="2">Uncharacterized protein</fullName>
    </submittedName>
</protein>
<organism evidence="2 3">
    <name type="scientific">Allomyces macrogynus (strain ATCC 38327)</name>
    <name type="common">Allomyces javanicus var. macrogynus</name>
    <dbReference type="NCBI Taxonomy" id="578462"/>
    <lineage>
        <taxon>Eukaryota</taxon>
        <taxon>Fungi</taxon>
        <taxon>Fungi incertae sedis</taxon>
        <taxon>Blastocladiomycota</taxon>
        <taxon>Blastocladiomycetes</taxon>
        <taxon>Blastocladiales</taxon>
        <taxon>Blastocladiaceae</taxon>
        <taxon>Allomyces</taxon>
    </lineage>
</organism>
<gene>
    <name evidence="2" type="ORF">AMAG_09394</name>
</gene>
<dbReference type="VEuPathDB" id="FungiDB:AMAG_09394"/>
<reference evidence="3" key="2">
    <citation type="submission" date="2009-11" db="EMBL/GenBank/DDBJ databases">
        <title>The Genome Sequence of Allomyces macrogynus strain ATCC 38327.</title>
        <authorList>
            <consortium name="The Broad Institute Genome Sequencing Platform"/>
            <person name="Russ C."/>
            <person name="Cuomo C."/>
            <person name="Shea T."/>
            <person name="Young S.K."/>
            <person name="Zeng Q."/>
            <person name="Koehrsen M."/>
            <person name="Haas B."/>
            <person name="Borodovsky M."/>
            <person name="Guigo R."/>
            <person name="Alvarado L."/>
            <person name="Berlin A."/>
            <person name="Borenstein D."/>
            <person name="Chen Z."/>
            <person name="Engels R."/>
            <person name="Freedman E."/>
            <person name="Gellesch M."/>
            <person name="Goldberg J."/>
            <person name="Griggs A."/>
            <person name="Gujja S."/>
            <person name="Heiman D."/>
            <person name="Hepburn T."/>
            <person name="Howarth C."/>
            <person name="Jen D."/>
            <person name="Larson L."/>
            <person name="Lewis B."/>
            <person name="Mehta T."/>
            <person name="Park D."/>
            <person name="Pearson M."/>
            <person name="Roberts A."/>
            <person name="Saif S."/>
            <person name="Shenoy N."/>
            <person name="Sisk P."/>
            <person name="Stolte C."/>
            <person name="Sykes S."/>
            <person name="Walk T."/>
            <person name="White J."/>
            <person name="Yandava C."/>
            <person name="Burger G."/>
            <person name="Gray M.W."/>
            <person name="Holland P.W.H."/>
            <person name="King N."/>
            <person name="Lang F.B.F."/>
            <person name="Roger A.J."/>
            <person name="Ruiz-Trillo I."/>
            <person name="Lander E."/>
            <person name="Nusbaum C."/>
        </authorList>
    </citation>
    <scope>NUCLEOTIDE SEQUENCE [LARGE SCALE GENOMIC DNA]</scope>
    <source>
        <strain evidence="3">ATCC 38327</strain>
    </source>
</reference>
<dbReference type="Proteomes" id="UP000054350">
    <property type="component" value="Unassembled WGS sequence"/>
</dbReference>
<keyword evidence="3" id="KW-1185">Reference proteome</keyword>
<accession>A0A0L0SPD9</accession>
<dbReference type="AlphaFoldDB" id="A0A0L0SPD9"/>
<evidence type="ECO:0000313" key="3">
    <source>
        <dbReference type="Proteomes" id="UP000054350"/>
    </source>
</evidence>
<proteinExistence type="predicted"/>
<evidence type="ECO:0000256" key="1">
    <source>
        <dbReference type="SAM" id="MobiDB-lite"/>
    </source>
</evidence>